<dbReference type="Proteomes" id="UP001152797">
    <property type="component" value="Unassembled WGS sequence"/>
</dbReference>
<dbReference type="AlphaFoldDB" id="A0A9P1CBJ1"/>
<dbReference type="EMBL" id="CAMXCT020001283">
    <property type="protein sequence ID" value="CAL1141979.1"/>
    <property type="molecule type" value="Genomic_DNA"/>
</dbReference>
<feature type="compositionally biased region" description="Low complexity" evidence="1">
    <location>
        <begin position="80"/>
        <end position="89"/>
    </location>
</feature>
<accession>A0A9P1CBJ1</accession>
<gene>
    <name evidence="2" type="ORF">C1SCF055_LOCUS15752</name>
</gene>
<name>A0A9P1CBJ1_9DINO</name>
<evidence type="ECO:0000313" key="2">
    <source>
        <dbReference type="EMBL" id="CAI3988604.1"/>
    </source>
</evidence>
<evidence type="ECO:0000313" key="3">
    <source>
        <dbReference type="EMBL" id="CAL1141979.1"/>
    </source>
</evidence>
<sequence length="437" mass="47045">MADSRCEAIEKAMAEGGAATAMEKDDGATATVAPPPVQSLRFLRTFGTENEAKPGSVPDATTESAVPGQVLPSAEPQVDPPGEVQSQGQGPPPQKAAPTPPAEKDLHWRHQQHLAYLKSLGSEAYRMAVDDTEGLSPPVKESEVDDTTCTPSQRGPELLQCLSVDVKHLFEDTYNYTWETSMVEKHLDEAMAVVSPTQEEKQLASPRPLTTPGRGVREVLKTTPSSVENWSQEEDREIWDKLKAQLQSLEDSVGELTRKTMPKQRRTLETPHPWPKDAGMAGFFQGFRRSIPVGPPGGPGLAPMRHVSRETLSEPGSSSDVSSSKGHSSMASVPQRAEQGSMEPEAMRDARCVQMSCRSRSSNSLASAGQLPTPCSAKIMGPMEVLRTPSTGARTPAISPGRSLVYRQISSPVALLTPRIPGEVRTIMGPAGPAYPQ</sequence>
<proteinExistence type="predicted"/>
<reference evidence="2" key="1">
    <citation type="submission" date="2022-10" db="EMBL/GenBank/DDBJ databases">
        <authorList>
            <person name="Chen Y."/>
            <person name="Dougan E. K."/>
            <person name="Chan C."/>
            <person name="Rhodes N."/>
            <person name="Thang M."/>
        </authorList>
    </citation>
    <scope>NUCLEOTIDE SEQUENCE</scope>
</reference>
<reference evidence="3" key="2">
    <citation type="submission" date="2024-04" db="EMBL/GenBank/DDBJ databases">
        <authorList>
            <person name="Chen Y."/>
            <person name="Shah S."/>
            <person name="Dougan E. K."/>
            <person name="Thang M."/>
            <person name="Chan C."/>
        </authorList>
    </citation>
    <scope>NUCLEOTIDE SEQUENCE [LARGE SCALE GENOMIC DNA]</scope>
</reference>
<evidence type="ECO:0000313" key="4">
    <source>
        <dbReference type="Proteomes" id="UP001152797"/>
    </source>
</evidence>
<evidence type="ECO:0000256" key="1">
    <source>
        <dbReference type="SAM" id="MobiDB-lite"/>
    </source>
</evidence>
<feature type="compositionally biased region" description="Low complexity" evidence="1">
    <location>
        <begin position="313"/>
        <end position="329"/>
    </location>
</feature>
<feature type="region of interest" description="Disordered" evidence="1">
    <location>
        <begin position="196"/>
        <end position="215"/>
    </location>
</feature>
<feature type="region of interest" description="Disordered" evidence="1">
    <location>
        <begin position="15"/>
        <end position="103"/>
    </location>
</feature>
<dbReference type="OrthoDB" id="434278at2759"/>
<feature type="region of interest" description="Disordered" evidence="1">
    <location>
        <begin position="289"/>
        <end position="349"/>
    </location>
</feature>
<feature type="region of interest" description="Disordered" evidence="1">
    <location>
        <begin position="133"/>
        <end position="152"/>
    </location>
</feature>
<protein>
    <submittedName>
        <fullName evidence="2">Uncharacterized protein</fullName>
    </submittedName>
</protein>
<dbReference type="EMBL" id="CAMXCT010001283">
    <property type="protein sequence ID" value="CAI3988604.1"/>
    <property type="molecule type" value="Genomic_DNA"/>
</dbReference>
<keyword evidence="4" id="KW-1185">Reference proteome</keyword>
<organism evidence="2">
    <name type="scientific">Cladocopium goreaui</name>
    <dbReference type="NCBI Taxonomy" id="2562237"/>
    <lineage>
        <taxon>Eukaryota</taxon>
        <taxon>Sar</taxon>
        <taxon>Alveolata</taxon>
        <taxon>Dinophyceae</taxon>
        <taxon>Suessiales</taxon>
        <taxon>Symbiodiniaceae</taxon>
        <taxon>Cladocopium</taxon>
    </lineage>
</organism>
<feature type="compositionally biased region" description="Pro residues" evidence="1">
    <location>
        <begin position="90"/>
        <end position="101"/>
    </location>
</feature>
<dbReference type="EMBL" id="CAMXCT030001283">
    <property type="protein sequence ID" value="CAL4775916.1"/>
    <property type="molecule type" value="Genomic_DNA"/>
</dbReference>
<comment type="caution">
    <text evidence="2">The sequence shown here is derived from an EMBL/GenBank/DDBJ whole genome shotgun (WGS) entry which is preliminary data.</text>
</comment>